<dbReference type="Gene3D" id="3.90.1490.10">
    <property type="entry name" value="putative n-type atp pyrophosphatase, domain 2"/>
    <property type="match status" value="1"/>
</dbReference>
<dbReference type="InterPro" id="IPR014729">
    <property type="entry name" value="Rossmann-like_a/b/a_fold"/>
</dbReference>
<dbReference type="NCBIfam" id="TIGR03679">
    <property type="entry name" value="arCOG00187"/>
    <property type="match status" value="1"/>
</dbReference>
<protein>
    <recommendedName>
        <fullName evidence="1">Diphthamide synthase domain-containing protein</fullName>
    </recommendedName>
</protein>
<reference evidence="2 3" key="1">
    <citation type="journal article" date="2018" name="Syst. Appl. Microbiol.">
        <title>A new symbiotic nanoarchaeote (Candidatus Nanoclepta minutus) and its host (Zestosphaera tikiterensis gen. nov., sp. nov.) from a New Zealand hot spring.</title>
        <authorList>
            <person name="St John E."/>
            <person name="Liu Y."/>
            <person name="Podar M."/>
            <person name="Stott M.B."/>
            <person name="Meneghin J."/>
            <person name="Chen Z."/>
            <person name="Lagutin K."/>
            <person name="Mitchell K."/>
            <person name="Reysenbach A.L."/>
        </authorList>
    </citation>
    <scope>NUCLEOTIDE SEQUENCE [LARGE SCALE GENOMIC DNA]</scope>
    <source>
        <strain evidence="2">NZ3</strain>
    </source>
</reference>
<dbReference type="PANTHER" id="PTHR12196:SF2">
    <property type="entry name" value="DIPHTHINE--AMMONIA LIGASE"/>
    <property type="match status" value="1"/>
</dbReference>
<evidence type="ECO:0000259" key="1">
    <source>
        <dbReference type="Pfam" id="PF01902"/>
    </source>
</evidence>
<sequence length="221" mass="25771">MKVGVLYSGGKDSNLALYYASKLYDVKCLITIIPKSSESMLFHYPNSELVKLQSEALGIPLVYDYSEDDEERQMRVLKDLLSKAREEYGIKGVFTGAIKSSYQFDRFKRIFEELGLQIIAPLWQKDEEEIIKEILELGFEVIVTRIAIYPFEEKFLGRKIDEEFLEYLKRARANLVGEGGEYETFVLYMPLFRKRIRIIEAEKRILGSYEGEYIIKKAVLE</sequence>
<comment type="caution">
    <text evidence="2">The sequence shown here is derived from an EMBL/GenBank/DDBJ whole genome shotgun (WGS) entry which is preliminary data.</text>
</comment>
<gene>
    <name evidence="2" type="ORF">BXU00_01575</name>
</gene>
<dbReference type="PANTHER" id="PTHR12196">
    <property type="entry name" value="DOMAIN OF UNKNOWN FUNCTION 71 DUF71 -CONTAINING PROTEIN"/>
    <property type="match status" value="1"/>
</dbReference>
<dbReference type="Gene3D" id="3.40.50.620">
    <property type="entry name" value="HUPs"/>
    <property type="match status" value="1"/>
</dbReference>
<dbReference type="Pfam" id="PF01902">
    <property type="entry name" value="Diphthami_syn_2"/>
    <property type="match status" value="1"/>
</dbReference>
<dbReference type="EMBL" id="MWMI01000002">
    <property type="protein sequence ID" value="RIB35436.1"/>
    <property type="molecule type" value="Genomic_DNA"/>
</dbReference>
<accession>A0A397WS05</accession>
<dbReference type="PIRSF" id="PIRSF039123">
    <property type="entry name" value="Diphthamide_synthase"/>
    <property type="match status" value="1"/>
</dbReference>
<dbReference type="GO" id="GO:0017183">
    <property type="term" value="P:protein histidyl modification to diphthamide"/>
    <property type="evidence" value="ECO:0007669"/>
    <property type="project" value="TreeGrafter"/>
</dbReference>
<evidence type="ECO:0000313" key="3">
    <source>
        <dbReference type="Proteomes" id="UP000266622"/>
    </source>
</evidence>
<dbReference type="NCBIfam" id="TIGR00290">
    <property type="entry name" value="MJ0570_dom"/>
    <property type="match status" value="1"/>
</dbReference>
<dbReference type="SUPFAM" id="SSF52402">
    <property type="entry name" value="Adenine nucleotide alpha hydrolases-like"/>
    <property type="match status" value="1"/>
</dbReference>
<feature type="domain" description="Diphthamide synthase" evidence="1">
    <location>
        <begin position="1"/>
        <end position="218"/>
    </location>
</feature>
<dbReference type="CDD" id="cd01994">
    <property type="entry name" value="AANH_PF0828-like"/>
    <property type="match status" value="1"/>
</dbReference>
<dbReference type="GO" id="GO:0017178">
    <property type="term" value="F:diphthine-ammonia ligase activity"/>
    <property type="evidence" value="ECO:0007669"/>
    <property type="project" value="TreeGrafter"/>
</dbReference>
<dbReference type="AlphaFoldDB" id="A0A397WS05"/>
<dbReference type="InterPro" id="IPR002761">
    <property type="entry name" value="Diphthami_syn_dom"/>
</dbReference>
<dbReference type="InterPro" id="IPR030662">
    <property type="entry name" value="DPH6/MJ0570"/>
</dbReference>
<proteinExistence type="predicted"/>
<dbReference type="InterPro" id="IPR022427">
    <property type="entry name" value="MJ0570_ATP-bd"/>
</dbReference>
<evidence type="ECO:0000313" key="2">
    <source>
        <dbReference type="EMBL" id="RIB35436.1"/>
    </source>
</evidence>
<organism evidence="2 3">
    <name type="scientific">Candidatus Nanoclepta minutus</name>
    <dbReference type="NCBI Taxonomy" id="1940235"/>
    <lineage>
        <taxon>Archaea</taxon>
        <taxon>Nanobdellota</taxon>
        <taxon>Candidatus Nanoclepta</taxon>
    </lineage>
</organism>
<name>A0A397WS05_9ARCH</name>
<dbReference type="Proteomes" id="UP000266622">
    <property type="component" value="Unassembled WGS sequence"/>
</dbReference>